<evidence type="ECO:0000313" key="1">
    <source>
        <dbReference type="EMBL" id="TCN72934.1"/>
    </source>
</evidence>
<dbReference type="AlphaFoldDB" id="A0A4R2EUX5"/>
<reference evidence="1 2" key="1">
    <citation type="submission" date="2019-03" db="EMBL/GenBank/DDBJ databases">
        <title>Genomic Encyclopedia of Archaeal and Bacterial Type Strains, Phase II (KMG-II): from individual species to whole genera.</title>
        <authorList>
            <person name="Goeker M."/>
        </authorList>
    </citation>
    <scope>NUCLEOTIDE SEQUENCE [LARGE SCALE GENOMIC DNA]</scope>
    <source>
        <strain evidence="1 2">RL-C</strain>
    </source>
</reference>
<evidence type="ECO:0000313" key="2">
    <source>
        <dbReference type="Proteomes" id="UP000294830"/>
    </source>
</evidence>
<protein>
    <submittedName>
        <fullName evidence="1">Uncharacterized protein</fullName>
    </submittedName>
</protein>
<organism evidence="1 2">
    <name type="scientific">Acetobacteroides hydrogenigenes</name>
    <dbReference type="NCBI Taxonomy" id="979970"/>
    <lineage>
        <taxon>Bacteria</taxon>
        <taxon>Pseudomonadati</taxon>
        <taxon>Bacteroidota</taxon>
        <taxon>Bacteroidia</taxon>
        <taxon>Bacteroidales</taxon>
        <taxon>Rikenellaceae</taxon>
        <taxon>Acetobacteroides</taxon>
    </lineage>
</organism>
<sequence>MKIFFKEDFQLERWSKKKAEGLFTSKKGSKSTFEEVLIAVVASPKGR</sequence>
<dbReference type="EMBL" id="SLWB01000001">
    <property type="protein sequence ID" value="TCN72934.1"/>
    <property type="molecule type" value="Genomic_DNA"/>
</dbReference>
<proteinExistence type="predicted"/>
<name>A0A4R2EUX5_9BACT</name>
<dbReference type="Proteomes" id="UP000294830">
    <property type="component" value="Unassembled WGS sequence"/>
</dbReference>
<gene>
    <name evidence="1" type="ORF">CLV25_101152</name>
</gene>
<comment type="caution">
    <text evidence="1">The sequence shown here is derived from an EMBL/GenBank/DDBJ whole genome shotgun (WGS) entry which is preliminary data.</text>
</comment>
<accession>A0A4R2EUX5</accession>
<keyword evidence="2" id="KW-1185">Reference proteome</keyword>